<proteinExistence type="predicted"/>
<sequence>MATRWYQRWRFGSVPFKQAKFLNFERFLLCCHRSSRAGCENRTVSKKMASPLNNYDLFEHLRTFTRFASKLEPEPNRTN</sequence>
<evidence type="ECO:0000313" key="2">
    <source>
        <dbReference type="Proteomes" id="UP000298663"/>
    </source>
</evidence>
<comment type="caution">
    <text evidence="1">The sequence shown here is derived from an EMBL/GenBank/DDBJ whole genome shotgun (WGS) entry which is preliminary data.</text>
</comment>
<protein>
    <submittedName>
        <fullName evidence="1">Uncharacterized protein</fullName>
    </submittedName>
</protein>
<evidence type="ECO:0000313" key="1">
    <source>
        <dbReference type="EMBL" id="TKR64949.1"/>
    </source>
</evidence>
<name>A0A4U5M7Q1_STECR</name>
<accession>A0A4U5M7Q1</accession>
<organism evidence="1 2">
    <name type="scientific">Steinernema carpocapsae</name>
    <name type="common">Entomopathogenic nematode</name>
    <dbReference type="NCBI Taxonomy" id="34508"/>
    <lineage>
        <taxon>Eukaryota</taxon>
        <taxon>Metazoa</taxon>
        <taxon>Ecdysozoa</taxon>
        <taxon>Nematoda</taxon>
        <taxon>Chromadorea</taxon>
        <taxon>Rhabditida</taxon>
        <taxon>Tylenchina</taxon>
        <taxon>Panagrolaimomorpha</taxon>
        <taxon>Strongyloidoidea</taxon>
        <taxon>Steinernematidae</taxon>
        <taxon>Steinernema</taxon>
    </lineage>
</organism>
<dbReference type="Proteomes" id="UP000298663">
    <property type="component" value="Unassembled WGS sequence"/>
</dbReference>
<dbReference type="AlphaFoldDB" id="A0A4U5M7Q1"/>
<gene>
    <name evidence="1" type="ORF">L596_025418</name>
</gene>
<reference evidence="1 2" key="2">
    <citation type="journal article" date="2019" name="G3 (Bethesda)">
        <title>Hybrid Assembly of the Genome of the Entomopathogenic Nematode Steinernema carpocapsae Identifies the X-Chromosome.</title>
        <authorList>
            <person name="Serra L."/>
            <person name="Macchietto M."/>
            <person name="Macias-Munoz A."/>
            <person name="McGill C.J."/>
            <person name="Rodriguez I.M."/>
            <person name="Rodriguez B."/>
            <person name="Murad R."/>
            <person name="Mortazavi A."/>
        </authorList>
    </citation>
    <scope>NUCLEOTIDE SEQUENCE [LARGE SCALE GENOMIC DNA]</scope>
    <source>
        <strain evidence="1 2">ALL</strain>
    </source>
</reference>
<reference evidence="1 2" key="1">
    <citation type="journal article" date="2015" name="Genome Biol.">
        <title>Comparative genomics of Steinernema reveals deeply conserved gene regulatory networks.</title>
        <authorList>
            <person name="Dillman A.R."/>
            <person name="Macchietto M."/>
            <person name="Porter C.F."/>
            <person name="Rogers A."/>
            <person name="Williams B."/>
            <person name="Antoshechkin I."/>
            <person name="Lee M.M."/>
            <person name="Goodwin Z."/>
            <person name="Lu X."/>
            <person name="Lewis E.E."/>
            <person name="Goodrich-Blair H."/>
            <person name="Stock S.P."/>
            <person name="Adams B.J."/>
            <person name="Sternberg P.W."/>
            <person name="Mortazavi A."/>
        </authorList>
    </citation>
    <scope>NUCLEOTIDE SEQUENCE [LARGE SCALE GENOMIC DNA]</scope>
    <source>
        <strain evidence="1 2">ALL</strain>
    </source>
</reference>
<keyword evidence="2" id="KW-1185">Reference proteome</keyword>
<dbReference type="EMBL" id="AZBU02000009">
    <property type="protein sequence ID" value="TKR64949.1"/>
    <property type="molecule type" value="Genomic_DNA"/>
</dbReference>